<evidence type="ECO:0000313" key="3">
    <source>
        <dbReference type="EMBL" id="KAJ9567881.1"/>
    </source>
</evidence>
<keyword evidence="1" id="KW-0175">Coiled coil</keyword>
<dbReference type="InterPro" id="IPR051886">
    <property type="entry name" value="Seed_Dev/Stress_Resp_Reg"/>
</dbReference>
<evidence type="ECO:0000259" key="2">
    <source>
        <dbReference type="PROSITE" id="PS51806"/>
    </source>
</evidence>
<reference evidence="3" key="1">
    <citation type="submission" date="2023-03" db="EMBL/GenBank/DDBJ databases">
        <title>Chromosome-scale reference genome and RAD-based genetic map of yellow starthistle (Centaurea solstitialis) reveal putative structural variation and QTLs associated with invader traits.</title>
        <authorList>
            <person name="Reatini B."/>
            <person name="Cang F.A."/>
            <person name="Jiang Q."/>
            <person name="Mckibben M.T.W."/>
            <person name="Barker M.S."/>
            <person name="Rieseberg L.H."/>
            <person name="Dlugosch K.M."/>
        </authorList>
    </citation>
    <scope>NUCLEOTIDE SEQUENCE</scope>
    <source>
        <strain evidence="3">CAN-66</strain>
        <tissue evidence="3">Leaf</tissue>
    </source>
</reference>
<dbReference type="Pfam" id="PF14144">
    <property type="entry name" value="DOG1"/>
    <property type="match status" value="1"/>
</dbReference>
<dbReference type="Proteomes" id="UP001172457">
    <property type="component" value="Chromosome 1"/>
</dbReference>
<evidence type="ECO:0000256" key="1">
    <source>
        <dbReference type="SAM" id="Coils"/>
    </source>
</evidence>
<dbReference type="EMBL" id="JARYMX010000001">
    <property type="protein sequence ID" value="KAJ9567881.1"/>
    <property type="molecule type" value="Genomic_DNA"/>
</dbReference>
<gene>
    <name evidence="3" type="ORF">OSB04_003847</name>
</gene>
<keyword evidence="4" id="KW-1185">Reference proteome</keyword>
<dbReference type="PANTHER" id="PTHR46354:SF1">
    <property type="entry name" value="PROTEIN RESPONSE TO ABA AND SALT 1-RELATED"/>
    <property type="match status" value="1"/>
</dbReference>
<feature type="coiled-coil region" evidence="1">
    <location>
        <begin position="164"/>
        <end position="191"/>
    </location>
</feature>
<dbReference type="PROSITE" id="PS51806">
    <property type="entry name" value="DOG1"/>
    <property type="match status" value="1"/>
</dbReference>
<comment type="caution">
    <text evidence="3">The sequence shown here is derived from an EMBL/GenBank/DDBJ whole genome shotgun (WGS) entry which is preliminary data.</text>
</comment>
<dbReference type="GO" id="GO:0043565">
    <property type="term" value="F:sequence-specific DNA binding"/>
    <property type="evidence" value="ECO:0007669"/>
    <property type="project" value="InterPro"/>
</dbReference>
<name>A0AA38U643_9ASTR</name>
<evidence type="ECO:0000313" key="4">
    <source>
        <dbReference type="Proteomes" id="UP001172457"/>
    </source>
</evidence>
<sequence length="232" mass="26618">MANENPPPVRTSFAEFFEAWEAQHRVYLDKLLAHENDPDEDSLRHLVEQVLGHYQEYYREKSKAAELDVFIMFSPPWFSSFERTLLWVAGFKPSVAFQLVKETVGGELDEEQKGRIAAVREDTRRMEREIVRAMANVQESVAAPPLCGWLKRGDAGRFLVDGEADEMEGAVEKLKAAMAEVMRDADCLRQRTAGEVLEVLSPAQKVRFLAGTSEFWLRSRRLGMERDHEQRS</sequence>
<dbReference type="InterPro" id="IPR025422">
    <property type="entry name" value="TGA_domain"/>
</dbReference>
<dbReference type="AlphaFoldDB" id="A0AA38U643"/>
<dbReference type="PANTHER" id="PTHR46354">
    <property type="entry name" value="DOG1 DOMAIN-CONTAINING PROTEIN"/>
    <property type="match status" value="1"/>
</dbReference>
<organism evidence="3 4">
    <name type="scientific">Centaurea solstitialis</name>
    <name type="common">yellow star-thistle</name>
    <dbReference type="NCBI Taxonomy" id="347529"/>
    <lineage>
        <taxon>Eukaryota</taxon>
        <taxon>Viridiplantae</taxon>
        <taxon>Streptophyta</taxon>
        <taxon>Embryophyta</taxon>
        <taxon>Tracheophyta</taxon>
        <taxon>Spermatophyta</taxon>
        <taxon>Magnoliopsida</taxon>
        <taxon>eudicotyledons</taxon>
        <taxon>Gunneridae</taxon>
        <taxon>Pentapetalae</taxon>
        <taxon>asterids</taxon>
        <taxon>campanulids</taxon>
        <taxon>Asterales</taxon>
        <taxon>Asteraceae</taxon>
        <taxon>Carduoideae</taxon>
        <taxon>Cardueae</taxon>
        <taxon>Centaureinae</taxon>
        <taxon>Centaurea</taxon>
    </lineage>
</organism>
<feature type="domain" description="DOG1" evidence="2">
    <location>
        <begin position="10"/>
        <end position="229"/>
    </location>
</feature>
<protein>
    <recommendedName>
        <fullName evidence="2">DOG1 domain-containing protein</fullName>
    </recommendedName>
</protein>
<accession>A0AA38U643</accession>
<proteinExistence type="predicted"/>
<dbReference type="GO" id="GO:0006351">
    <property type="term" value="P:DNA-templated transcription"/>
    <property type="evidence" value="ECO:0007669"/>
    <property type="project" value="InterPro"/>
</dbReference>